<sequence length="432" mass="43929">MVTSDPNRYGRANIREIGVGLQVVVDCGGTCCDDTAVSGSCDEMKRATLATNGVHNARRAARGSPSRPYMKRTFSRMKARTFLAAATAAIFYRYPGATAQAVNDTVITYPGAGVQWNSSDLFHNIVWDVDKIPPGYLEGANLELQHESFATPMNLASNVNVTQCHKLIPVPTVNHSDTYQVILVVNYPVHAITSSSSVENASETGIGTPVAITASAASPTAADASATTPDDPSSTPITPSNSAFEEGMQGMRRRHAMPNPYPYPDAASVTTVTSLTTVTTTVQASGAGSSAPASEASAALSSAKSALSSASLAMSSASAALASVSADMSASSPTSDLAPESTDTSDSETDATDAASYDGPASATTSLDGSGMPSSTSSVPSGALDGQEDGTPAYAPSSTGTAAQTTSTSFVGAYFAIHQNTVSASAAATASL</sequence>
<dbReference type="OrthoDB" id="10661529at2759"/>
<dbReference type="AlphaFoldDB" id="A0A371DBA2"/>
<protein>
    <submittedName>
        <fullName evidence="2">Uncharacterized protein</fullName>
    </submittedName>
</protein>
<feature type="region of interest" description="Disordered" evidence="1">
    <location>
        <begin position="217"/>
        <end position="248"/>
    </location>
</feature>
<dbReference type="Proteomes" id="UP000256964">
    <property type="component" value="Unassembled WGS sequence"/>
</dbReference>
<feature type="compositionally biased region" description="Low complexity" evidence="1">
    <location>
        <begin position="217"/>
        <end position="243"/>
    </location>
</feature>
<proteinExistence type="predicted"/>
<organism evidence="2 3">
    <name type="scientific">Lentinus brumalis</name>
    <dbReference type="NCBI Taxonomy" id="2498619"/>
    <lineage>
        <taxon>Eukaryota</taxon>
        <taxon>Fungi</taxon>
        <taxon>Dikarya</taxon>
        <taxon>Basidiomycota</taxon>
        <taxon>Agaricomycotina</taxon>
        <taxon>Agaricomycetes</taxon>
        <taxon>Polyporales</taxon>
        <taxon>Polyporaceae</taxon>
        <taxon>Lentinus</taxon>
    </lineage>
</organism>
<reference evidence="2 3" key="1">
    <citation type="journal article" date="2018" name="Biotechnol. Biofuels">
        <title>Integrative visual omics of the white-rot fungus Polyporus brumalis exposes the biotechnological potential of its oxidative enzymes for delignifying raw plant biomass.</title>
        <authorList>
            <person name="Miyauchi S."/>
            <person name="Rancon A."/>
            <person name="Drula E."/>
            <person name="Hage H."/>
            <person name="Chaduli D."/>
            <person name="Favel A."/>
            <person name="Grisel S."/>
            <person name="Henrissat B."/>
            <person name="Herpoel-Gimbert I."/>
            <person name="Ruiz-Duenas F.J."/>
            <person name="Chevret D."/>
            <person name="Hainaut M."/>
            <person name="Lin J."/>
            <person name="Wang M."/>
            <person name="Pangilinan J."/>
            <person name="Lipzen A."/>
            <person name="Lesage-Meessen L."/>
            <person name="Navarro D."/>
            <person name="Riley R."/>
            <person name="Grigoriev I.V."/>
            <person name="Zhou S."/>
            <person name="Raouche S."/>
            <person name="Rosso M.N."/>
        </authorList>
    </citation>
    <scope>NUCLEOTIDE SEQUENCE [LARGE SCALE GENOMIC DNA]</scope>
    <source>
        <strain evidence="2 3">BRFM 1820</strain>
    </source>
</reference>
<keyword evidence="3" id="KW-1185">Reference proteome</keyword>
<name>A0A371DBA2_9APHY</name>
<gene>
    <name evidence="2" type="ORF">OH76DRAFT_514560</name>
</gene>
<evidence type="ECO:0000313" key="3">
    <source>
        <dbReference type="Proteomes" id="UP000256964"/>
    </source>
</evidence>
<feature type="compositionally biased region" description="Low complexity" evidence="1">
    <location>
        <begin position="329"/>
        <end position="342"/>
    </location>
</feature>
<dbReference type="EMBL" id="KZ857403">
    <property type="protein sequence ID" value="RDX49829.1"/>
    <property type="molecule type" value="Genomic_DNA"/>
</dbReference>
<accession>A0A371DBA2</accession>
<feature type="region of interest" description="Disordered" evidence="1">
    <location>
        <begin position="329"/>
        <end position="402"/>
    </location>
</feature>
<feature type="compositionally biased region" description="Low complexity" evidence="1">
    <location>
        <begin position="366"/>
        <end position="382"/>
    </location>
</feature>
<evidence type="ECO:0000256" key="1">
    <source>
        <dbReference type="SAM" id="MobiDB-lite"/>
    </source>
</evidence>
<evidence type="ECO:0000313" key="2">
    <source>
        <dbReference type="EMBL" id="RDX49829.1"/>
    </source>
</evidence>